<evidence type="ECO:0000313" key="2">
    <source>
        <dbReference type="Proteomes" id="UP000784128"/>
    </source>
</evidence>
<sequence length="207" mass="23244">MSNTDIDRRIELDEDACRQYIDMLAAFIAWEQARFMGNKQRATSLAKALVRHQRMNWALRVGHAPHLLTDILMRLYKLSLSDNVIVSGPCSLYAYEAAAGVRFCGEKSHSPSRHRLVLNTSMELVAPVLETVKKADKTFVELQDVIVNSRGFSVEVRVVNLTGVERFSSIVVAKSGYFARMNTAPLSIDEQLLHDNIVQRLGLIRGA</sequence>
<accession>A0ABS5U3T6</accession>
<proteinExistence type="predicted"/>
<name>A0ABS5U3T6_9BACT</name>
<dbReference type="EMBL" id="JAHDYS010000001">
    <property type="protein sequence ID" value="MBT1070314.1"/>
    <property type="molecule type" value="Genomic_DNA"/>
</dbReference>
<gene>
    <name evidence="1" type="ORF">KJB30_00805</name>
</gene>
<protein>
    <submittedName>
        <fullName evidence="1">Uncharacterized protein</fullName>
    </submittedName>
</protein>
<reference evidence="1 2" key="1">
    <citation type="submission" date="2021-05" db="EMBL/GenBank/DDBJ databases">
        <title>The draft genome of Geobacter chapellei DSM 13688.</title>
        <authorList>
            <person name="Xu Z."/>
            <person name="Masuda Y."/>
            <person name="Itoh H."/>
            <person name="Senoo K."/>
        </authorList>
    </citation>
    <scope>NUCLEOTIDE SEQUENCE [LARGE SCALE GENOMIC DNA]</scope>
    <source>
        <strain evidence="1 2">DSM 13688</strain>
    </source>
</reference>
<dbReference type="RefSeq" id="WP_214296023.1">
    <property type="nucleotide sequence ID" value="NZ_JAHDYS010000001.1"/>
</dbReference>
<comment type="caution">
    <text evidence="1">The sequence shown here is derived from an EMBL/GenBank/DDBJ whole genome shotgun (WGS) entry which is preliminary data.</text>
</comment>
<evidence type="ECO:0000313" key="1">
    <source>
        <dbReference type="EMBL" id="MBT1070314.1"/>
    </source>
</evidence>
<dbReference type="Proteomes" id="UP000784128">
    <property type="component" value="Unassembled WGS sequence"/>
</dbReference>
<keyword evidence="2" id="KW-1185">Reference proteome</keyword>
<organism evidence="1 2">
    <name type="scientific">Pelotalea chapellei</name>
    <dbReference type="NCBI Taxonomy" id="44671"/>
    <lineage>
        <taxon>Bacteria</taxon>
        <taxon>Pseudomonadati</taxon>
        <taxon>Thermodesulfobacteriota</taxon>
        <taxon>Desulfuromonadia</taxon>
        <taxon>Geobacterales</taxon>
        <taxon>Geobacteraceae</taxon>
        <taxon>Pelotalea</taxon>
    </lineage>
</organism>